<dbReference type="RefSeq" id="WP_310304070.1">
    <property type="nucleotide sequence ID" value="NZ_BAAAXB010000001.1"/>
</dbReference>
<gene>
    <name evidence="1" type="ORF">J2S66_000875</name>
</gene>
<comment type="caution">
    <text evidence="1">The sequence shown here is derived from an EMBL/GenBank/DDBJ whole genome shotgun (WGS) entry which is preliminary data.</text>
</comment>
<evidence type="ECO:0000313" key="1">
    <source>
        <dbReference type="EMBL" id="MDR6592491.1"/>
    </source>
</evidence>
<evidence type="ECO:0000313" key="2">
    <source>
        <dbReference type="Proteomes" id="UP001268819"/>
    </source>
</evidence>
<reference evidence="1 2" key="1">
    <citation type="submission" date="2023-07" db="EMBL/GenBank/DDBJ databases">
        <title>Sequencing the genomes of 1000 actinobacteria strains.</title>
        <authorList>
            <person name="Klenk H.-P."/>
        </authorList>
    </citation>
    <scope>NUCLEOTIDE SEQUENCE [LARGE SCALE GENOMIC DNA]</scope>
    <source>
        <strain evidence="1 2">DSM 43749</strain>
    </source>
</reference>
<organism evidence="1 2">
    <name type="scientific">Saccharothrix longispora</name>
    <dbReference type="NCBI Taxonomy" id="33920"/>
    <lineage>
        <taxon>Bacteria</taxon>
        <taxon>Bacillati</taxon>
        <taxon>Actinomycetota</taxon>
        <taxon>Actinomycetes</taxon>
        <taxon>Pseudonocardiales</taxon>
        <taxon>Pseudonocardiaceae</taxon>
        <taxon>Saccharothrix</taxon>
    </lineage>
</organism>
<dbReference type="EMBL" id="JAVDSG010000001">
    <property type="protein sequence ID" value="MDR6592491.1"/>
    <property type="molecule type" value="Genomic_DNA"/>
</dbReference>
<keyword evidence="2" id="KW-1185">Reference proteome</keyword>
<name>A0ABU1PPV4_9PSEU</name>
<proteinExistence type="predicted"/>
<sequence length="81" mass="8940">MGGDGVGGKVGRFHLDNAWAQAQLGEDPLAVIHLLETERIAPQLLRTHRAGRTLVRELMAREQHRRTPGLRSLAQRIGVLA</sequence>
<protein>
    <submittedName>
        <fullName evidence="1">Uncharacterized protein</fullName>
    </submittedName>
</protein>
<dbReference type="Proteomes" id="UP001268819">
    <property type="component" value="Unassembled WGS sequence"/>
</dbReference>
<accession>A0ABU1PPV4</accession>